<evidence type="ECO:0000313" key="1">
    <source>
        <dbReference type="EMBL" id="KAG6420950.1"/>
    </source>
</evidence>
<evidence type="ECO:0008006" key="3">
    <source>
        <dbReference type="Google" id="ProtNLM"/>
    </source>
</evidence>
<reference evidence="1" key="1">
    <citation type="submission" date="2018-01" db="EMBL/GenBank/DDBJ databases">
        <authorList>
            <person name="Mao J.F."/>
        </authorList>
    </citation>
    <scope>NUCLEOTIDE SEQUENCE</scope>
    <source>
        <strain evidence="1">Huo1</strain>
        <tissue evidence="1">Leaf</tissue>
    </source>
</reference>
<protein>
    <recommendedName>
        <fullName evidence="3">Glutathione S-transferase</fullName>
    </recommendedName>
</protein>
<organism evidence="1">
    <name type="scientific">Salvia splendens</name>
    <name type="common">Scarlet sage</name>
    <dbReference type="NCBI Taxonomy" id="180675"/>
    <lineage>
        <taxon>Eukaryota</taxon>
        <taxon>Viridiplantae</taxon>
        <taxon>Streptophyta</taxon>
        <taxon>Embryophyta</taxon>
        <taxon>Tracheophyta</taxon>
        <taxon>Spermatophyta</taxon>
        <taxon>Magnoliopsida</taxon>
        <taxon>eudicotyledons</taxon>
        <taxon>Gunneridae</taxon>
        <taxon>Pentapetalae</taxon>
        <taxon>asterids</taxon>
        <taxon>lamiids</taxon>
        <taxon>Lamiales</taxon>
        <taxon>Lamiaceae</taxon>
        <taxon>Nepetoideae</taxon>
        <taxon>Mentheae</taxon>
        <taxon>Salviinae</taxon>
        <taxon>Salvia</taxon>
        <taxon>Salvia subgen. Calosphace</taxon>
        <taxon>core Calosphace</taxon>
    </lineage>
</organism>
<dbReference type="InterPro" id="IPR036282">
    <property type="entry name" value="Glutathione-S-Trfase_C_sf"/>
</dbReference>
<accession>A0A8X8XZD7</accession>
<dbReference type="CDD" id="cd03185">
    <property type="entry name" value="GST_C_Tau"/>
    <property type="match status" value="1"/>
</dbReference>
<dbReference type="GO" id="GO:0006749">
    <property type="term" value="P:glutathione metabolic process"/>
    <property type="evidence" value="ECO:0007669"/>
    <property type="project" value="InterPro"/>
</dbReference>
<proteinExistence type="predicted"/>
<comment type="caution">
    <text evidence="1">The sequence shown here is derived from an EMBL/GenBank/DDBJ whole genome shotgun (WGS) entry which is preliminary data.</text>
</comment>
<dbReference type="SUPFAM" id="SSF47616">
    <property type="entry name" value="GST C-terminal domain-like"/>
    <property type="match status" value="1"/>
</dbReference>
<sequence length="116" mass="13144">MLTKEPKLAFGLHWQTKRYVLVSTWLTVCTKGENQERAVKVAIGNVETMQEQLGGRRFIGGDTIGYLDLMMGFIAYMLPVWEEVAALTILDALKFPNLAAWQNNFVDHPAIFAVER</sequence>
<dbReference type="GO" id="GO:0004364">
    <property type="term" value="F:glutathione transferase activity"/>
    <property type="evidence" value="ECO:0007669"/>
    <property type="project" value="InterPro"/>
</dbReference>
<name>A0A8X8XZD7_SALSN</name>
<dbReference type="AlphaFoldDB" id="A0A8X8XZD7"/>
<reference evidence="1" key="2">
    <citation type="submission" date="2020-08" db="EMBL/GenBank/DDBJ databases">
        <title>Plant Genome Project.</title>
        <authorList>
            <person name="Zhang R.-G."/>
        </authorList>
    </citation>
    <scope>NUCLEOTIDE SEQUENCE</scope>
    <source>
        <strain evidence="1">Huo1</strain>
        <tissue evidence="1">Leaf</tissue>
    </source>
</reference>
<gene>
    <name evidence="1" type="ORF">SASPL_117496</name>
</gene>
<dbReference type="Gene3D" id="1.20.1050.10">
    <property type="match status" value="1"/>
</dbReference>
<evidence type="ECO:0000313" key="2">
    <source>
        <dbReference type="Proteomes" id="UP000298416"/>
    </source>
</evidence>
<dbReference type="EMBL" id="PNBA02000006">
    <property type="protein sequence ID" value="KAG6420950.1"/>
    <property type="molecule type" value="Genomic_DNA"/>
</dbReference>
<keyword evidence="2" id="KW-1185">Reference proteome</keyword>
<dbReference type="Proteomes" id="UP000298416">
    <property type="component" value="Unassembled WGS sequence"/>
</dbReference>
<dbReference type="InterPro" id="IPR045074">
    <property type="entry name" value="GST_C_Tau"/>
</dbReference>